<proteinExistence type="predicted"/>
<feature type="transmembrane region" description="Helical" evidence="5">
    <location>
        <begin position="163"/>
        <end position="180"/>
    </location>
</feature>
<dbReference type="PANTHER" id="PTHR11785">
    <property type="entry name" value="AMINO ACID TRANSPORTER"/>
    <property type="match status" value="1"/>
</dbReference>
<evidence type="ECO:0000256" key="3">
    <source>
        <dbReference type="ARBA" id="ARBA00022989"/>
    </source>
</evidence>
<evidence type="ECO:0000256" key="5">
    <source>
        <dbReference type="SAM" id="Phobius"/>
    </source>
</evidence>
<dbReference type="InterPro" id="IPR050598">
    <property type="entry name" value="AminoAcid_Transporter"/>
</dbReference>
<evidence type="ECO:0000256" key="1">
    <source>
        <dbReference type="ARBA" id="ARBA00004141"/>
    </source>
</evidence>
<accession>A0A842I4E9</accession>
<keyword evidence="3 5" id="KW-1133">Transmembrane helix</keyword>
<evidence type="ECO:0000256" key="2">
    <source>
        <dbReference type="ARBA" id="ARBA00022692"/>
    </source>
</evidence>
<feature type="transmembrane region" description="Helical" evidence="5">
    <location>
        <begin position="16"/>
        <end position="35"/>
    </location>
</feature>
<feature type="transmembrane region" description="Helical" evidence="5">
    <location>
        <begin position="284"/>
        <end position="305"/>
    </location>
</feature>
<comment type="caution">
    <text evidence="6">The sequence shown here is derived from an EMBL/GenBank/DDBJ whole genome shotgun (WGS) entry which is preliminary data.</text>
</comment>
<dbReference type="Gene3D" id="1.20.1740.10">
    <property type="entry name" value="Amino acid/polyamine transporter I"/>
    <property type="match status" value="1"/>
</dbReference>
<organism evidence="6 7">
    <name type="scientific">Parasphingopyxis marina</name>
    <dbReference type="NCBI Taxonomy" id="2761622"/>
    <lineage>
        <taxon>Bacteria</taxon>
        <taxon>Pseudomonadati</taxon>
        <taxon>Pseudomonadota</taxon>
        <taxon>Alphaproteobacteria</taxon>
        <taxon>Sphingomonadales</taxon>
        <taxon>Sphingomonadaceae</taxon>
        <taxon>Parasphingopyxis</taxon>
    </lineage>
</organism>
<dbReference type="Pfam" id="PF13520">
    <property type="entry name" value="AA_permease_2"/>
    <property type="match status" value="1"/>
</dbReference>
<dbReference type="GO" id="GO:0016020">
    <property type="term" value="C:membrane"/>
    <property type="evidence" value="ECO:0007669"/>
    <property type="project" value="UniProtKB-SubCell"/>
</dbReference>
<dbReference type="RefSeq" id="WP_185802401.1">
    <property type="nucleotide sequence ID" value="NZ_JACJVJ010000003.1"/>
</dbReference>
<feature type="transmembrane region" description="Helical" evidence="5">
    <location>
        <begin position="131"/>
        <end position="151"/>
    </location>
</feature>
<feature type="transmembrane region" description="Helical" evidence="5">
    <location>
        <begin position="364"/>
        <end position="385"/>
    </location>
</feature>
<dbReference type="Proteomes" id="UP000564378">
    <property type="component" value="Unassembled WGS sequence"/>
</dbReference>
<feature type="transmembrane region" description="Helical" evidence="5">
    <location>
        <begin position="200"/>
        <end position="222"/>
    </location>
</feature>
<gene>
    <name evidence="6" type="ORF">H6P80_15925</name>
</gene>
<dbReference type="GO" id="GO:0015179">
    <property type="term" value="F:L-amino acid transmembrane transporter activity"/>
    <property type="evidence" value="ECO:0007669"/>
    <property type="project" value="TreeGrafter"/>
</dbReference>
<keyword evidence="2 5" id="KW-0812">Transmembrane</keyword>
<feature type="transmembrane region" description="Helical" evidence="5">
    <location>
        <begin position="103"/>
        <end position="125"/>
    </location>
</feature>
<reference evidence="6 7" key="1">
    <citation type="submission" date="2020-08" db="EMBL/GenBank/DDBJ databases">
        <title>Draft genome sequence of Parasphingopyxis sp. GrpM-11.</title>
        <authorList>
            <person name="Oh J."/>
            <person name="Roh D.-H."/>
        </authorList>
    </citation>
    <scope>NUCLEOTIDE SEQUENCE [LARGE SCALE GENOMIC DNA]</scope>
    <source>
        <strain evidence="6 7">GrpM-11</strain>
    </source>
</reference>
<dbReference type="PIRSF" id="PIRSF006060">
    <property type="entry name" value="AA_transporter"/>
    <property type="match status" value="1"/>
</dbReference>
<dbReference type="InterPro" id="IPR002293">
    <property type="entry name" value="AA/rel_permease1"/>
</dbReference>
<feature type="transmembrane region" description="Helical" evidence="5">
    <location>
        <begin position="397"/>
        <end position="420"/>
    </location>
</feature>
<protein>
    <submittedName>
        <fullName evidence="6">Amino acid permease</fullName>
    </submittedName>
</protein>
<sequence length="452" mass="47419">MTLTTDRPAGHLQKTLGFAFAMAIGIGTVIGAGILRTPGPVADLIPSLWLILGLWGLGGVHALLGANVASELITTVPKAGGAYVPVRAAFGESMGLLIGWTDWLAFVAGCAALSVVCANFLALLVPTLAIHTAWVATGFALSLTVLNWIGVKEGAIAQTLGSTFKFLFMSLIIGVIFFVTPDGSASTAVEATGPTVGEVAAPIGFFAMIVAYQMVYGAYAGWYGSIYFVEEDPKALSNIPKAMVLTILAITLVYVALNASLLKALPIDMLRTSDLPIALALEQIFGVMGGKIVAAIALVLASTCLNANIMTTPRILYGLGRDGLFLPIATRVNKGGTPDVALGLSAALMVALIFSGGFEFLFLLMGALAIFIFVAYDASLFALRIRQPDLPRPFRAIGYPWLPGLVLLLDTSLLIAFLAADPWSGLYMLVLIALCIPVGHHLAKQRKLALAA</sequence>
<dbReference type="AlphaFoldDB" id="A0A842I4E9"/>
<feature type="transmembrane region" description="Helical" evidence="5">
    <location>
        <begin position="340"/>
        <end position="358"/>
    </location>
</feature>
<evidence type="ECO:0000313" key="6">
    <source>
        <dbReference type="EMBL" id="MBC2779114.1"/>
    </source>
</evidence>
<feature type="transmembrane region" description="Helical" evidence="5">
    <location>
        <begin position="47"/>
        <end position="69"/>
    </location>
</feature>
<evidence type="ECO:0000313" key="7">
    <source>
        <dbReference type="Proteomes" id="UP000564378"/>
    </source>
</evidence>
<comment type="subcellular location">
    <subcellularLocation>
        <location evidence="1">Membrane</location>
        <topology evidence="1">Multi-pass membrane protein</topology>
    </subcellularLocation>
</comment>
<dbReference type="EMBL" id="JACJVJ010000003">
    <property type="protein sequence ID" value="MBC2779114.1"/>
    <property type="molecule type" value="Genomic_DNA"/>
</dbReference>
<keyword evidence="7" id="KW-1185">Reference proteome</keyword>
<feature type="transmembrane region" description="Helical" evidence="5">
    <location>
        <begin position="426"/>
        <end position="443"/>
    </location>
</feature>
<evidence type="ECO:0000256" key="4">
    <source>
        <dbReference type="ARBA" id="ARBA00023136"/>
    </source>
</evidence>
<feature type="transmembrane region" description="Helical" evidence="5">
    <location>
        <begin position="242"/>
        <end position="264"/>
    </location>
</feature>
<keyword evidence="4 5" id="KW-0472">Membrane</keyword>
<dbReference type="PANTHER" id="PTHR11785:SF512">
    <property type="entry name" value="SOBREMESA, ISOFORM B"/>
    <property type="match status" value="1"/>
</dbReference>
<name>A0A842I4E9_9SPHN</name>